<evidence type="ECO:0000259" key="4">
    <source>
        <dbReference type="Pfam" id="PF02678"/>
    </source>
</evidence>
<evidence type="ECO:0000256" key="1">
    <source>
        <dbReference type="ARBA" id="ARBA00008416"/>
    </source>
</evidence>
<dbReference type="AlphaFoldDB" id="A0A7X5HXF4"/>
<proteinExistence type="inferred from homology"/>
<dbReference type="CDD" id="cd02909">
    <property type="entry name" value="cupin_pirin_N"/>
    <property type="match status" value="1"/>
</dbReference>
<dbReference type="Gene3D" id="2.60.120.10">
    <property type="entry name" value="Jelly Rolls"/>
    <property type="match status" value="2"/>
</dbReference>
<dbReference type="Pfam" id="PF05726">
    <property type="entry name" value="Pirin_C"/>
    <property type="match status" value="1"/>
</dbReference>
<dbReference type="RefSeq" id="WP_162370984.1">
    <property type="nucleotide sequence ID" value="NZ_JAAEEH010000032.1"/>
</dbReference>
<name>A0A7X5HXF4_9FIRM</name>
<feature type="domain" description="Pirin C-terminal" evidence="5">
    <location>
        <begin position="211"/>
        <end position="309"/>
    </location>
</feature>
<keyword evidence="7" id="KW-1185">Reference proteome</keyword>
<evidence type="ECO:0000259" key="5">
    <source>
        <dbReference type="Pfam" id="PF05726"/>
    </source>
</evidence>
<dbReference type="InterPro" id="IPR011051">
    <property type="entry name" value="RmlC_Cupin_sf"/>
</dbReference>
<dbReference type="SUPFAM" id="SSF51182">
    <property type="entry name" value="RmlC-like cupins"/>
    <property type="match status" value="1"/>
</dbReference>
<comment type="similarity">
    <text evidence="1 2">Belongs to the pirin family.</text>
</comment>
<dbReference type="InterPro" id="IPR014710">
    <property type="entry name" value="RmlC-like_jellyroll"/>
</dbReference>
<comment type="caution">
    <text evidence="6">The sequence shown here is derived from an EMBL/GenBank/DDBJ whole genome shotgun (WGS) entry which is preliminary data.</text>
</comment>
<sequence length="347" mass="38551">MPKHPIRKVTKLGFLWETENPFLFCAHHKDRYPKGNGEQGPAASLAGRNLGNDFTLRDGWRMYHGDRVPGFPEHPHRGFETVTMVLEGFVDHSDSAGAAGRYGNGDVQWMTAGSGMQHAEMFPLVRQDKENPLELFQVWLNLPKKDKFTPPFYKMLWAEEIPVVEVGEEGGPRSRVRVIAGSFQGTDSLEPAPASWANDPAGGVRILILDMDPRAVLSLPKGSDTLSRVLYFHEGETLHVQDQAVSAAHGIHLAPGGEVLLTNGPIPSRLLLLEGEPILEPVVQYGPFVMNTEEEIQQAFLDYRQTRFGGWPWERPDPVHGTGENRFASHEDGSREERGPVGKEGPI</sequence>
<evidence type="ECO:0000313" key="6">
    <source>
        <dbReference type="EMBL" id="NDL68261.1"/>
    </source>
</evidence>
<evidence type="ECO:0000256" key="3">
    <source>
        <dbReference type="SAM" id="MobiDB-lite"/>
    </source>
</evidence>
<evidence type="ECO:0000256" key="2">
    <source>
        <dbReference type="RuleBase" id="RU003457"/>
    </source>
</evidence>
<dbReference type="PANTHER" id="PTHR13903:SF8">
    <property type="entry name" value="PIRIN"/>
    <property type="match status" value="1"/>
</dbReference>
<dbReference type="Pfam" id="PF02678">
    <property type="entry name" value="Pirin"/>
    <property type="match status" value="1"/>
</dbReference>
<feature type="compositionally biased region" description="Basic and acidic residues" evidence="3">
    <location>
        <begin position="327"/>
        <end position="347"/>
    </location>
</feature>
<organism evidence="6 7">
    <name type="scientific">Anaerotalea alkaliphila</name>
    <dbReference type="NCBI Taxonomy" id="2662126"/>
    <lineage>
        <taxon>Bacteria</taxon>
        <taxon>Bacillati</taxon>
        <taxon>Bacillota</taxon>
        <taxon>Clostridia</taxon>
        <taxon>Eubacteriales</taxon>
        <taxon>Anaerotalea</taxon>
    </lineage>
</organism>
<protein>
    <submittedName>
        <fullName evidence="6">Pirin family protein</fullName>
    </submittedName>
</protein>
<evidence type="ECO:0000313" key="7">
    <source>
        <dbReference type="Proteomes" id="UP000461585"/>
    </source>
</evidence>
<feature type="region of interest" description="Disordered" evidence="3">
    <location>
        <begin position="314"/>
        <end position="347"/>
    </location>
</feature>
<dbReference type="EMBL" id="JAAEEH010000032">
    <property type="protein sequence ID" value="NDL68261.1"/>
    <property type="molecule type" value="Genomic_DNA"/>
</dbReference>
<gene>
    <name evidence="6" type="ORF">GXN74_10960</name>
</gene>
<dbReference type="InterPro" id="IPR012093">
    <property type="entry name" value="Pirin"/>
</dbReference>
<dbReference type="InterPro" id="IPR003829">
    <property type="entry name" value="Pirin_N_dom"/>
</dbReference>
<feature type="domain" description="Pirin N-terminal" evidence="4">
    <location>
        <begin position="65"/>
        <end position="140"/>
    </location>
</feature>
<dbReference type="InterPro" id="IPR008778">
    <property type="entry name" value="Pirin_C_dom"/>
</dbReference>
<dbReference type="PANTHER" id="PTHR13903">
    <property type="entry name" value="PIRIN-RELATED"/>
    <property type="match status" value="1"/>
</dbReference>
<accession>A0A7X5HXF4</accession>
<reference evidence="6 7" key="1">
    <citation type="submission" date="2020-01" db="EMBL/GenBank/DDBJ databases">
        <title>Anaeroalcalibacter tamaniensis gen. nov., sp. nov., moderately halophilic strictly anaerobic fermenter bacterium from mud volcano of Taman peninsula.</title>
        <authorList>
            <person name="Frolova A."/>
            <person name="Merkel A.Y."/>
            <person name="Slobodkin A.I."/>
        </authorList>
    </citation>
    <scope>NUCLEOTIDE SEQUENCE [LARGE SCALE GENOMIC DNA]</scope>
    <source>
        <strain evidence="6 7">F-3ap</strain>
    </source>
</reference>
<dbReference type="Proteomes" id="UP000461585">
    <property type="component" value="Unassembled WGS sequence"/>
</dbReference>